<feature type="chain" id="PRO_5045652394" evidence="2">
    <location>
        <begin position="30"/>
        <end position="450"/>
    </location>
</feature>
<feature type="domain" description="Esterase Ig-like N-terminal" evidence="3">
    <location>
        <begin position="43"/>
        <end position="160"/>
    </location>
</feature>
<evidence type="ECO:0000256" key="2">
    <source>
        <dbReference type="SAM" id="SignalP"/>
    </source>
</evidence>
<dbReference type="Proteomes" id="UP001595685">
    <property type="component" value="Unassembled WGS sequence"/>
</dbReference>
<reference evidence="5" key="1">
    <citation type="journal article" date="2019" name="Int. J. Syst. Evol. Microbiol.">
        <title>The Global Catalogue of Microorganisms (GCM) 10K type strain sequencing project: providing services to taxonomists for standard genome sequencing and annotation.</title>
        <authorList>
            <consortium name="The Broad Institute Genomics Platform"/>
            <consortium name="The Broad Institute Genome Sequencing Center for Infectious Disease"/>
            <person name="Wu L."/>
            <person name="Ma J."/>
        </authorList>
    </citation>
    <scope>NUCLEOTIDE SEQUENCE [LARGE SCALE GENOMIC DNA]</scope>
    <source>
        <strain evidence="5">NCAIM B.02333</strain>
    </source>
</reference>
<keyword evidence="5" id="KW-1185">Reference proteome</keyword>
<keyword evidence="1 2" id="KW-0732">Signal</keyword>
<evidence type="ECO:0000256" key="1">
    <source>
        <dbReference type="ARBA" id="ARBA00022729"/>
    </source>
</evidence>
<evidence type="ECO:0000313" key="5">
    <source>
        <dbReference type="Proteomes" id="UP001595685"/>
    </source>
</evidence>
<dbReference type="PANTHER" id="PTHR43037:SF1">
    <property type="entry name" value="BLL1128 PROTEIN"/>
    <property type="match status" value="1"/>
</dbReference>
<gene>
    <name evidence="4" type="ORF">ACFOLH_09440</name>
</gene>
<dbReference type="PANTHER" id="PTHR43037">
    <property type="entry name" value="UNNAMED PRODUCT-RELATED"/>
    <property type="match status" value="1"/>
</dbReference>
<dbReference type="EMBL" id="JBHRWW010000005">
    <property type="protein sequence ID" value="MFC3688561.1"/>
    <property type="molecule type" value="Genomic_DNA"/>
</dbReference>
<protein>
    <submittedName>
        <fullName evidence="4">PHB depolymerase family esterase</fullName>
    </submittedName>
</protein>
<evidence type="ECO:0000259" key="3">
    <source>
        <dbReference type="Pfam" id="PF18435"/>
    </source>
</evidence>
<dbReference type="Gene3D" id="2.60.40.2180">
    <property type="match status" value="1"/>
</dbReference>
<accession>A0ABV7WJ35</accession>
<organism evidence="4 5">
    <name type="scientific">Aquipuribacter hungaricus</name>
    <dbReference type="NCBI Taxonomy" id="545624"/>
    <lineage>
        <taxon>Bacteria</taxon>
        <taxon>Bacillati</taxon>
        <taxon>Actinomycetota</taxon>
        <taxon>Actinomycetes</taxon>
        <taxon>Micrococcales</taxon>
        <taxon>Intrasporangiaceae</taxon>
        <taxon>Aquipuribacter</taxon>
    </lineage>
</organism>
<dbReference type="InterPro" id="IPR029058">
    <property type="entry name" value="AB_hydrolase_fold"/>
</dbReference>
<sequence length="450" mass="47647">MTSTVRWASVLTATALVGLTAGSTGAAQAAPAGTTSAPEIVGVDAVVEVDELGAAVSALVVEYDSRLRVRAADLPTEAFEVSVTVDGLPVERTVVDVYLSHSPEPGEERRVGQYLVVELATAEPGAAALAYNGTVNERLDLDGAYLLEIDEDVVDARGRVQVPATGDAVANDDVVRLVVDDFQVRSTTGTSGSTLRYGLYTPPAERGASEELLPLVVALHGAGERGTDGTVQLMANELAVAFAEPERQATDRSIVLAPQAPPPSIQPVTPGSSVWEVPAVQQTLMELIERTIAEQPVDPDRVYLTGLSMGSMGTFDILPKHPDLFAAALPTTGYADQPAAPVLATIPIWATHSVDDGTVLYDRPDSDIALFRTIASLGTPVVFDEWAANLPDAENEARAQAQWDAAEAAGADHLFTTWTAGTTPVNPHFSWVPTYSNAVMLDWLFSHERD</sequence>
<name>A0ABV7WJ35_9MICO</name>
<dbReference type="Gene3D" id="3.40.50.1820">
    <property type="entry name" value="alpha/beta hydrolase"/>
    <property type="match status" value="1"/>
</dbReference>
<dbReference type="SUPFAM" id="SSF53474">
    <property type="entry name" value="alpha/beta-Hydrolases"/>
    <property type="match status" value="1"/>
</dbReference>
<proteinExistence type="predicted"/>
<comment type="caution">
    <text evidence="4">The sequence shown here is derived from an EMBL/GenBank/DDBJ whole genome shotgun (WGS) entry which is preliminary data.</text>
</comment>
<dbReference type="Pfam" id="PF18435">
    <property type="entry name" value="EstA_Ig_like"/>
    <property type="match status" value="1"/>
</dbReference>
<evidence type="ECO:0000313" key="4">
    <source>
        <dbReference type="EMBL" id="MFC3688561.1"/>
    </source>
</evidence>
<dbReference type="InterPro" id="IPR041172">
    <property type="entry name" value="EstA_Ig-like_N"/>
</dbReference>
<dbReference type="RefSeq" id="WP_340288960.1">
    <property type="nucleotide sequence ID" value="NZ_JBBEOI010000004.1"/>
</dbReference>
<dbReference type="InterPro" id="IPR050955">
    <property type="entry name" value="Plant_Biomass_Hydrol_Est"/>
</dbReference>
<feature type="signal peptide" evidence="2">
    <location>
        <begin position="1"/>
        <end position="29"/>
    </location>
</feature>